<dbReference type="Gene3D" id="1.20.1250.20">
    <property type="entry name" value="MFS general substrate transporter like domains"/>
    <property type="match status" value="1"/>
</dbReference>
<keyword evidence="2" id="KW-0813">Transport</keyword>
<feature type="transmembrane region" description="Helical" evidence="7">
    <location>
        <begin position="230"/>
        <end position="252"/>
    </location>
</feature>
<protein>
    <submittedName>
        <fullName evidence="9">MFS transporter</fullName>
    </submittedName>
</protein>
<keyword evidence="3" id="KW-1003">Cell membrane</keyword>
<dbReference type="Proteomes" id="UP001221328">
    <property type="component" value="Unassembled WGS sequence"/>
</dbReference>
<proteinExistence type="predicted"/>
<evidence type="ECO:0000256" key="1">
    <source>
        <dbReference type="ARBA" id="ARBA00004651"/>
    </source>
</evidence>
<evidence type="ECO:0000256" key="6">
    <source>
        <dbReference type="ARBA" id="ARBA00023136"/>
    </source>
</evidence>
<dbReference type="PANTHER" id="PTHR23513">
    <property type="entry name" value="INTEGRAL MEMBRANE EFFLUX PROTEIN-RELATED"/>
    <property type="match status" value="1"/>
</dbReference>
<keyword evidence="10" id="KW-1185">Reference proteome</keyword>
<evidence type="ECO:0000256" key="5">
    <source>
        <dbReference type="ARBA" id="ARBA00022989"/>
    </source>
</evidence>
<feature type="transmembrane region" description="Helical" evidence="7">
    <location>
        <begin position="109"/>
        <end position="137"/>
    </location>
</feature>
<dbReference type="InterPro" id="IPR036259">
    <property type="entry name" value="MFS_trans_sf"/>
</dbReference>
<dbReference type="Pfam" id="PF05977">
    <property type="entry name" value="MFS_3"/>
    <property type="match status" value="1"/>
</dbReference>
<evidence type="ECO:0000256" key="3">
    <source>
        <dbReference type="ARBA" id="ARBA00022475"/>
    </source>
</evidence>
<feature type="transmembrane region" description="Helical" evidence="7">
    <location>
        <begin position="318"/>
        <end position="338"/>
    </location>
</feature>
<evidence type="ECO:0000313" key="9">
    <source>
        <dbReference type="EMBL" id="MDC2961104.1"/>
    </source>
</evidence>
<reference evidence="9 10" key="1">
    <citation type="journal article" date="2015" name="Int. J. Syst. Evol. Microbiol.">
        <title>Streptomyces gilvifuscus sp. nov., an actinomycete that produces antibacterial compounds isolated from soil.</title>
        <authorList>
            <person name="Nguyen T.M."/>
            <person name="Kim J."/>
        </authorList>
    </citation>
    <scope>NUCLEOTIDE SEQUENCE [LARGE SCALE GENOMIC DNA]</scope>
    <source>
        <strain evidence="9 10">T113</strain>
    </source>
</reference>
<evidence type="ECO:0000256" key="4">
    <source>
        <dbReference type="ARBA" id="ARBA00022692"/>
    </source>
</evidence>
<dbReference type="InterPro" id="IPR010290">
    <property type="entry name" value="TM_effector"/>
</dbReference>
<dbReference type="RefSeq" id="WP_272179017.1">
    <property type="nucleotide sequence ID" value="NZ_JAQOSK010000030.1"/>
</dbReference>
<dbReference type="InterPro" id="IPR020846">
    <property type="entry name" value="MFS_dom"/>
</dbReference>
<sequence>MTAVITGGTTRSFSSFWRFWTATTVSGVGSAVTLVALPLVAVTVLHASVAQVGLLAAAGQAGWLILGLPAGVIVQRFPLRGLQVATDLIRLVALTSIPVAWWLGHLTYAHLVLAALTVGLATVVFDVGNATFLPAVVDKKDLTARNGLMSGTLAVTQTGGPSLGGLLVQLSGPVGALCVDAVSYLVSALTLRTLPELPRTAAASPARTGFGRQIREGWQFVVRHPVMMPCMWWATATNFVCGALVALTPTYLVREAHLSPFVVGLLIAADGVGALVGSLAAARLAARFGTARVMVLASLTGAVLALAMPLTVGLGSALFFVAGNAGFNAGVVIGSIVTRTHRQTESPPQLLARVMATVRFVSWGASPVGAVVSGLVAATAGLRPALWLVCACAFVGPVVLLTSRVREQRDLSEEAVRPRPQSVIQ</sequence>
<feature type="transmembrane region" description="Helical" evidence="7">
    <location>
        <begin position="19"/>
        <end position="46"/>
    </location>
</feature>
<keyword evidence="5 7" id="KW-1133">Transmembrane helix</keyword>
<accession>A0ABT5G8D7</accession>
<dbReference type="SUPFAM" id="SSF103473">
    <property type="entry name" value="MFS general substrate transporter"/>
    <property type="match status" value="1"/>
</dbReference>
<evidence type="ECO:0000259" key="8">
    <source>
        <dbReference type="PROSITE" id="PS50850"/>
    </source>
</evidence>
<keyword evidence="6 7" id="KW-0472">Membrane</keyword>
<comment type="subcellular location">
    <subcellularLocation>
        <location evidence="1">Cell membrane</location>
        <topology evidence="1">Multi-pass membrane protein</topology>
    </subcellularLocation>
</comment>
<dbReference type="PANTHER" id="PTHR23513:SF6">
    <property type="entry name" value="MAJOR FACILITATOR SUPERFAMILY ASSOCIATED DOMAIN-CONTAINING PROTEIN"/>
    <property type="match status" value="1"/>
</dbReference>
<dbReference type="EMBL" id="JAQOSK010000030">
    <property type="protein sequence ID" value="MDC2961104.1"/>
    <property type="molecule type" value="Genomic_DNA"/>
</dbReference>
<feature type="transmembrane region" description="Helical" evidence="7">
    <location>
        <begin position="293"/>
        <end position="312"/>
    </location>
</feature>
<evidence type="ECO:0000256" key="2">
    <source>
        <dbReference type="ARBA" id="ARBA00022448"/>
    </source>
</evidence>
<evidence type="ECO:0000313" key="10">
    <source>
        <dbReference type="Proteomes" id="UP001221328"/>
    </source>
</evidence>
<feature type="transmembrane region" description="Helical" evidence="7">
    <location>
        <begin position="350"/>
        <end position="378"/>
    </location>
</feature>
<dbReference type="CDD" id="cd06173">
    <property type="entry name" value="MFS_MefA_like"/>
    <property type="match status" value="1"/>
</dbReference>
<gene>
    <name evidence="9" type="ORF">PO587_42445</name>
</gene>
<name>A0ABT5G8D7_9ACTN</name>
<keyword evidence="4 7" id="KW-0812">Transmembrane</keyword>
<feature type="transmembrane region" description="Helical" evidence="7">
    <location>
        <begin position="52"/>
        <end position="72"/>
    </location>
</feature>
<feature type="transmembrane region" description="Helical" evidence="7">
    <location>
        <begin position="84"/>
        <end position="103"/>
    </location>
</feature>
<feature type="domain" description="Major facilitator superfamily (MFS) profile" evidence="8">
    <location>
        <begin position="176"/>
        <end position="425"/>
    </location>
</feature>
<feature type="transmembrane region" description="Helical" evidence="7">
    <location>
        <begin position="258"/>
        <end position="281"/>
    </location>
</feature>
<dbReference type="PROSITE" id="PS50850">
    <property type="entry name" value="MFS"/>
    <property type="match status" value="1"/>
</dbReference>
<comment type="caution">
    <text evidence="9">The sequence shown here is derived from an EMBL/GenBank/DDBJ whole genome shotgun (WGS) entry which is preliminary data.</text>
</comment>
<organism evidence="9 10">
    <name type="scientific">Streptomyces gilvifuscus</name>
    <dbReference type="NCBI Taxonomy" id="1550617"/>
    <lineage>
        <taxon>Bacteria</taxon>
        <taxon>Bacillati</taxon>
        <taxon>Actinomycetota</taxon>
        <taxon>Actinomycetes</taxon>
        <taxon>Kitasatosporales</taxon>
        <taxon>Streptomycetaceae</taxon>
        <taxon>Streptomyces</taxon>
    </lineage>
</organism>
<feature type="transmembrane region" description="Helical" evidence="7">
    <location>
        <begin position="384"/>
        <end position="402"/>
    </location>
</feature>
<evidence type="ECO:0000256" key="7">
    <source>
        <dbReference type="SAM" id="Phobius"/>
    </source>
</evidence>